<dbReference type="PANTHER" id="PTHR45453:SF1">
    <property type="entry name" value="PHOSPHATE REGULON SENSOR PROTEIN PHOR"/>
    <property type="match status" value="1"/>
</dbReference>
<gene>
    <name evidence="11" type="ORF">IW967_14645</name>
</gene>
<comment type="catalytic activity">
    <reaction evidence="1">
        <text>ATP + protein L-histidine = ADP + protein N-phospho-L-histidine.</text>
        <dbReference type="EC" id="2.7.13.3"/>
    </reaction>
</comment>
<dbReference type="PROSITE" id="PS50109">
    <property type="entry name" value="HIS_KIN"/>
    <property type="match status" value="1"/>
</dbReference>
<sequence length="433" mass="47748">MFRRMYVTVASLLIVSTGLLLVLVGLAVYRELTNDVARDAEQAMADAVPAVERALTESVYRDGLGPPVRDDLGNTIFYYAVGPAAVAHSPHAPVPFSVVHGEAVLKHFVTFTYDNEPYRLYTVVVPDPTVEPDLIQTAVGRTGGTSPEGLLATSALKSAVRAIGDGNAAALAPTRSTVVLYMYCLITQERSMLTHTLHLMEFIGGAGFLLALAGDLVLARRLVQPAFQTWAAYQEAVLELSHELQTPIATASAMLANREVPEDAANEIRRELDRASKMISDMLYLSKLRSGLVDDPPEPVAVSDLTPEIAERYQPVARAEGIELRGQAEEGLFVYTNQAEWERLVSTLLKNVIDHARRPSTAVWSLYRQGQWAVLAVENDVAERAGERPRAPERGVGLQIVERLVHRMRGRLRIDSDEDRFFVELHVPLLRPH</sequence>
<keyword evidence="8" id="KW-0067">ATP-binding</keyword>
<dbReference type="Pfam" id="PF00512">
    <property type="entry name" value="HisKA"/>
    <property type="match status" value="1"/>
</dbReference>
<reference evidence="11 12" key="1">
    <citation type="submission" date="2020-11" db="EMBL/GenBank/DDBJ databases">
        <title>Genomic insight of Alicyclobacillus mali FL 18 reveals a new arsenic-resistant strain, with potential in environmental biotechnology.</title>
        <authorList>
            <person name="Fiorentino G."/>
            <person name="Gallo G."/>
            <person name="Aulitto M."/>
        </authorList>
    </citation>
    <scope>NUCLEOTIDE SEQUENCE [LARGE SCALE GENOMIC DNA]</scope>
    <source>
        <strain evidence="11 12">FL 18</strain>
    </source>
</reference>
<evidence type="ECO:0000256" key="9">
    <source>
        <dbReference type="ARBA" id="ARBA00023012"/>
    </source>
</evidence>
<dbReference type="CDD" id="cd00082">
    <property type="entry name" value="HisKA"/>
    <property type="match status" value="1"/>
</dbReference>
<name>A0ABS0F705_9BACL</name>
<keyword evidence="5" id="KW-0808">Transferase</keyword>
<proteinExistence type="predicted"/>
<evidence type="ECO:0000256" key="3">
    <source>
        <dbReference type="ARBA" id="ARBA00012438"/>
    </source>
</evidence>
<comment type="caution">
    <text evidence="11">The sequence shown here is derived from an EMBL/GenBank/DDBJ whole genome shotgun (WGS) entry which is preliminary data.</text>
</comment>
<evidence type="ECO:0000256" key="4">
    <source>
        <dbReference type="ARBA" id="ARBA00022553"/>
    </source>
</evidence>
<dbReference type="Gene3D" id="3.30.565.10">
    <property type="entry name" value="Histidine kinase-like ATPase, C-terminal domain"/>
    <property type="match status" value="1"/>
</dbReference>
<dbReference type="GO" id="GO:0016301">
    <property type="term" value="F:kinase activity"/>
    <property type="evidence" value="ECO:0007669"/>
    <property type="project" value="UniProtKB-KW"/>
</dbReference>
<dbReference type="InterPro" id="IPR036097">
    <property type="entry name" value="HisK_dim/P_sf"/>
</dbReference>
<protein>
    <recommendedName>
        <fullName evidence="3">histidine kinase</fullName>
        <ecNumber evidence="3">2.7.13.3</ecNumber>
    </recommendedName>
</protein>
<dbReference type="InterPro" id="IPR036890">
    <property type="entry name" value="HATPase_C_sf"/>
</dbReference>
<dbReference type="InterPro" id="IPR005467">
    <property type="entry name" value="His_kinase_dom"/>
</dbReference>
<dbReference type="EC" id="2.7.13.3" evidence="3"/>
<dbReference type="SMART" id="SM00388">
    <property type="entry name" value="HisKA"/>
    <property type="match status" value="1"/>
</dbReference>
<dbReference type="EMBL" id="JADPKZ010000048">
    <property type="protein sequence ID" value="MBF8379086.1"/>
    <property type="molecule type" value="Genomic_DNA"/>
</dbReference>
<evidence type="ECO:0000313" key="12">
    <source>
        <dbReference type="Proteomes" id="UP000642910"/>
    </source>
</evidence>
<dbReference type="Gene3D" id="1.10.287.130">
    <property type="match status" value="1"/>
</dbReference>
<evidence type="ECO:0000256" key="5">
    <source>
        <dbReference type="ARBA" id="ARBA00022679"/>
    </source>
</evidence>
<comment type="subcellular location">
    <subcellularLocation>
        <location evidence="2">Membrane</location>
    </subcellularLocation>
</comment>
<evidence type="ECO:0000259" key="10">
    <source>
        <dbReference type="PROSITE" id="PS50109"/>
    </source>
</evidence>
<keyword evidence="9" id="KW-0902">Two-component regulatory system</keyword>
<dbReference type="Proteomes" id="UP000642910">
    <property type="component" value="Unassembled WGS sequence"/>
</dbReference>
<dbReference type="InterPro" id="IPR050351">
    <property type="entry name" value="BphY/WalK/GraS-like"/>
</dbReference>
<organism evidence="11 12">
    <name type="scientific">Alicyclobacillus mali</name>
    <name type="common">ex Roth et al. 2021</name>
    <dbReference type="NCBI Taxonomy" id="1123961"/>
    <lineage>
        <taxon>Bacteria</taxon>
        <taxon>Bacillati</taxon>
        <taxon>Bacillota</taxon>
        <taxon>Bacilli</taxon>
        <taxon>Bacillales</taxon>
        <taxon>Alicyclobacillaceae</taxon>
        <taxon>Alicyclobacillus</taxon>
    </lineage>
</organism>
<evidence type="ECO:0000256" key="2">
    <source>
        <dbReference type="ARBA" id="ARBA00004370"/>
    </source>
</evidence>
<keyword evidence="12" id="KW-1185">Reference proteome</keyword>
<evidence type="ECO:0000313" key="11">
    <source>
        <dbReference type="EMBL" id="MBF8379086.1"/>
    </source>
</evidence>
<keyword evidence="7 11" id="KW-0418">Kinase</keyword>
<accession>A0ABS0F705</accession>
<evidence type="ECO:0000256" key="8">
    <source>
        <dbReference type="ARBA" id="ARBA00022840"/>
    </source>
</evidence>
<dbReference type="SUPFAM" id="SSF55874">
    <property type="entry name" value="ATPase domain of HSP90 chaperone/DNA topoisomerase II/histidine kinase"/>
    <property type="match status" value="1"/>
</dbReference>
<dbReference type="RefSeq" id="WP_067847389.1">
    <property type="nucleotide sequence ID" value="NZ_JADPKZ010000048.1"/>
</dbReference>
<evidence type="ECO:0000256" key="7">
    <source>
        <dbReference type="ARBA" id="ARBA00022777"/>
    </source>
</evidence>
<dbReference type="PANTHER" id="PTHR45453">
    <property type="entry name" value="PHOSPHATE REGULON SENSOR PROTEIN PHOR"/>
    <property type="match status" value="1"/>
</dbReference>
<evidence type="ECO:0000256" key="6">
    <source>
        <dbReference type="ARBA" id="ARBA00022741"/>
    </source>
</evidence>
<dbReference type="InterPro" id="IPR003661">
    <property type="entry name" value="HisK_dim/P_dom"/>
</dbReference>
<dbReference type="SUPFAM" id="SSF47384">
    <property type="entry name" value="Homodimeric domain of signal transducing histidine kinase"/>
    <property type="match status" value="1"/>
</dbReference>
<keyword evidence="4" id="KW-0597">Phosphoprotein</keyword>
<keyword evidence="6" id="KW-0547">Nucleotide-binding</keyword>
<feature type="domain" description="Histidine kinase" evidence="10">
    <location>
        <begin position="239"/>
        <end position="431"/>
    </location>
</feature>
<evidence type="ECO:0000256" key="1">
    <source>
        <dbReference type="ARBA" id="ARBA00000085"/>
    </source>
</evidence>